<evidence type="ECO:0000256" key="2">
    <source>
        <dbReference type="ARBA" id="ARBA00009433"/>
    </source>
</evidence>
<dbReference type="NCBIfam" id="TIGR00384">
    <property type="entry name" value="dhsB"/>
    <property type="match status" value="1"/>
</dbReference>
<dbReference type="GO" id="GO:0006099">
    <property type="term" value="P:tricarboxylic acid cycle"/>
    <property type="evidence" value="ECO:0007669"/>
    <property type="project" value="UniProtKB-KW"/>
</dbReference>
<dbReference type="InterPro" id="IPR017896">
    <property type="entry name" value="4Fe4S_Fe-S-bd"/>
</dbReference>
<keyword evidence="8 11" id="KW-0408">Iron</keyword>
<dbReference type="Proteomes" id="UP000253805">
    <property type="component" value="Unassembled WGS sequence"/>
</dbReference>
<dbReference type="InterPro" id="IPR017900">
    <property type="entry name" value="4Fe4S_Fe_S_CS"/>
</dbReference>
<comment type="similarity">
    <text evidence="2 11">Belongs to the succinate dehydrogenase/fumarate reductase iron-sulfur protein family.</text>
</comment>
<evidence type="ECO:0000313" key="12">
    <source>
        <dbReference type="EMBL" id="RDC45879.1"/>
    </source>
</evidence>
<comment type="cofactor">
    <cofactor evidence="11">
        <name>[3Fe-4S] cluster</name>
        <dbReference type="ChEBI" id="CHEBI:21137"/>
    </cofactor>
    <text evidence="11">Binds 1 [3Fe-4S] cluster.</text>
</comment>
<dbReference type="GO" id="GO:0009055">
    <property type="term" value="F:electron transfer activity"/>
    <property type="evidence" value="ECO:0007669"/>
    <property type="project" value="InterPro"/>
</dbReference>
<dbReference type="PANTHER" id="PTHR11921">
    <property type="entry name" value="SUCCINATE DEHYDROGENASE IRON-SULFUR PROTEIN"/>
    <property type="match status" value="1"/>
</dbReference>
<dbReference type="GO" id="GO:0022904">
    <property type="term" value="P:respiratory electron transport chain"/>
    <property type="evidence" value="ECO:0007669"/>
    <property type="project" value="TreeGrafter"/>
</dbReference>
<comment type="pathway">
    <text evidence="1">Carbohydrate metabolism; tricarboxylic acid cycle.</text>
</comment>
<evidence type="ECO:0000256" key="7">
    <source>
        <dbReference type="ARBA" id="ARBA00023002"/>
    </source>
</evidence>
<dbReference type="GO" id="GO:0051538">
    <property type="term" value="F:3 iron, 4 sulfur cluster binding"/>
    <property type="evidence" value="ECO:0007669"/>
    <property type="project" value="UniProtKB-KW"/>
</dbReference>
<dbReference type="SUPFAM" id="SSF54292">
    <property type="entry name" value="2Fe-2S ferredoxin-like"/>
    <property type="match status" value="1"/>
</dbReference>
<dbReference type="GO" id="GO:0008177">
    <property type="term" value="F:succinate dehydrogenase (quinone) activity"/>
    <property type="evidence" value="ECO:0007669"/>
    <property type="project" value="UniProtKB-EC"/>
</dbReference>
<dbReference type="Pfam" id="PF13183">
    <property type="entry name" value="Fer4_8"/>
    <property type="match status" value="1"/>
</dbReference>
<keyword evidence="4" id="KW-0816">Tricarboxylic acid cycle</keyword>
<dbReference type="EMBL" id="PPUT01000006">
    <property type="protein sequence ID" value="RDC45879.1"/>
    <property type="molecule type" value="Genomic_DNA"/>
</dbReference>
<proteinExistence type="inferred from homology"/>
<keyword evidence="9 11" id="KW-0411">Iron-sulfur</keyword>
<dbReference type="PROSITE" id="PS51379">
    <property type="entry name" value="4FE4S_FER_2"/>
    <property type="match status" value="2"/>
</dbReference>
<evidence type="ECO:0000256" key="9">
    <source>
        <dbReference type="ARBA" id="ARBA00023014"/>
    </source>
</evidence>
<evidence type="ECO:0000256" key="4">
    <source>
        <dbReference type="ARBA" id="ARBA00022532"/>
    </source>
</evidence>
<dbReference type="EC" id="1.3.5.1" evidence="11"/>
<evidence type="ECO:0000256" key="8">
    <source>
        <dbReference type="ARBA" id="ARBA00023004"/>
    </source>
</evidence>
<keyword evidence="10 11" id="KW-0003">3Fe-4S</keyword>
<comment type="cofactor">
    <cofactor evidence="11">
        <name>[2Fe-2S] cluster</name>
        <dbReference type="ChEBI" id="CHEBI:190135"/>
    </cofactor>
    <text evidence="11">Binds 1 [2Fe-2S] cluster.</text>
</comment>
<dbReference type="Gene3D" id="3.10.20.30">
    <property type="match status" value="1"/>
</dbReference>
<evidence type="ECO:0000256" key="5">
    <source>
        <dbReference type="ARBA" id="ARBA00022714"/>
    </source>
</evidence>
<evidence type="ECO:0000256" key="10">
    <source>
        <dbReference type="ARBA" id="ARBA00023291"/>
    </source>
</evidence>
<gene>
    <name evidence="12" type="ORF">C1850_03465</name>
</gene>
<dbReference type="InterPro" id="IPR036010">
    <property type="entry name" value="2Fe-2S_ferredoxin-like_sf"/>
</dbReference>
<dbReference type="GO" id="GO:0051537">
    <property type="term" value="F:2 iron, 2 sulfur cluster binding"/>
    <property type="evidence" value="ECO:0007669"/>
    <property type="project" value="UniProtKB-KW"/>
</dbReference>
<organism evidence="12 13">
    <name type="scientific">Adlercreutzia equolifaciens subsp. celatus</name>
    <dbReference type="NCBI Taxonomy" id="394340"/>
    <lineage>
        <taxon>Bacteria</taxon>
        <taxon>Bacillati</taxon>
        <taxon>Actinomycetota</taxon>
        <taxon>Coriobacteriia</taxon>
        <taxon>Eggerthellales</taxon>
        <taxon>Eggerthellaceae</taxon>
        <taxon>Adlercreutzia</taxon>
    </lineage>
</organism>
<dbReference type="InterPro" id="IPR025192">
    <property type="entry name" value="Succ_DH/fum_Rdtase_N"/>
</dbReference>
<dbReference type="Gene3D" id="1.10.1060.10">
    <property type="entry name" value="Alpha-helical ferredoxin"/>
    <property type="match status" value="1"/>
</dbReference>
<dbReference type="PANTHER" id="PTHR11921:SF29">
    <property type="entry name" value="SUCCINATE DEHYDROGENASE [UBIQUINONE] IRON-SULFUR SUBUNIT, MITOCHONDRIAL"/>
    <property type="match status" value="1"/>
</dbReference>
<keyword evidence="6 11" id="KW-0479">Metal-binding</keyword>
<dbReference type="GO" id="GO:0051539">
    <property type="term" value="F:4 iron, 4 sulfur cluster binding"/>
    <property type="evidence" value="ECO:0007669"/>
    <property type="project" value="UniProtKB-KW"/>
</dbReference>
<name>A0A369P1Z1_9ACTN</name>
<accession>A0A369P1Z1</accession>
<dbReference type="InterPro" id="IPR012675">
    <property type="entry name" value="Beta-grasp_dom_sf"/>
</dbReference>
<dbReference type="CDD" id="cd00207">
    <property type="entry name" value="fer2"/>
    <property type="match status" value="1"/>
</dbReference>
<evidence type="ECO:0000256" key="1">
    <source>
        <dbReference type="ARBA" id="ARBA00005163"/>
    </source>
</evidence>
<comment type="catalytic activity">
    <reaction evidence="11">
        <text>a menaquinone + succinate = a menaquinol + fumarate</text>
        <dbReference type="Rhea" id="RHEA:27834"/>
        <dbReference type="Rhea" id="RHEA-COMP:9537"/>
        <dbReference type="Rhea" id="RHEA-COMP:9539"/>
        <dbReference type="ChEBI" id="CHEBI:16374"/>
        <dbReference type="ChEBI" id="CHEBI:18151"/>
        <dbReference type="ChEBI" id="CHEBI:29806"/>
        <dbReference type="ChEBI" id="CHEBI:30031"/>
        <dbReference type="EC" id="1.3.5.1"/>
    </reaction>
</comment>
<dbReference type="AlphaFoldDB" id="A0A369P1Z1"/>
<comment type="cofactor">
    <cofactor evidence="11">
        <name>[4Fe-4S] cluster</name>
        <dbReference type="ChEBI" id="CHEBI:49883"/>
    </cofactor>
    <text evidence="11">Binds 1 [4Fe-4S] cluster.</text>
</comment>
<dbReference type="PROSITE" id="PS51085">
    <property type="entry name" value="2FE2S_FER_2"/>
    <property type="match status" value="1"/>
</dbReference>
<protein>
    <recommendedName>
        <fullName evidence="11">Fumarate reductase iron-sulfur subunit</fullName>
        <ecNumber evidence="11">1.3.5.1</ecNumber>
    </recommendedName>
</protein>
<evidence type="ECO:0000313" key="13">
    <source>
        <dbReference type="Proteomes" id="UP000253805"/>
    </source>
</evidence>
<dbReference type="InterPro" id="IPR009051">
    <property type="entry name" value="Helical_ferredxn"/>
</dbReference>
<evidence type="ECO:0000256" key="3">
    <source>
        <dbReference type="ARBA" id="ARBA00022485"/>
    </source>
</evidence>
<dbReference type="Pfam" id="PF13085">
    <property type="entry name" value="Fer2_3"/>
    <property type="match status" value="1"/>
</dbReference>
<dbReference type="InterPro" id="IPR001041">
    <property type="entry name" value="2Fe-2S_ferredoxin-type"/>
</dbReference>
<sequence length="231" mass="26430">MKITVTRFDPSQDAAPYDQTFEVPFTDKMTALEALMYIYENEEPIAFDYACHGRSCGRCAMMVDGEPKLACITPLTDMAHDIAPLEGYPVLHDLIVDKTQRHLATSARYNRVRFDDLNRDEINQFDMESQEKVYSIEWCTRCGRCSSVCPAMQTSADYVGPMTMLATAYRYYDPYDQADRVVQAVQDGLYRCILCGQCTEVCDSPEIDHLTYWNDLRAAAEQRGLKPRYAK</sequence>
<keyword evidence="7" id="KW-0560">Oxidoreductase</keyword>
<dbReference type="PROSITE" id="PS00198">
    <property type="entry name" value="4FE4S_FER_1"/>
    <property type="match status" value="1"/>
</dbReference>
<keyword evidence="3 11" id="KW-0004">4Fe-4S</keyword>
<dbReference type="RefSeq" id="WP_114539960.1">
    <property type="nucleotide sequence ID" value="NZ_DBGDPA010000028.1"/>
</dbReference>
<dbReference type="SUPFAM" id="SSF46548">
    <property type="entry name" value="alpha-helical ferredoxin"/>
    <property type="match status" value="1"/>
</dbReference>
<dbReference type="InterPro" id="IPR004489">
    <property type="entry name" value="Succ_DH/fum_Rdtase_Fe-S"/>
</dbReference>
<evidence type="ECO:0000256" key="6">
    <source>
        <dbReference type="ARBA" id="ARBA00022723"/>
    </source>
</evidence>
<dbReference type="GO" id="GO:0046872">
    <property type="term" value="F:metal ion binding"/>
    <property type="evidence" value="ECO:0007669"/>
    <property type="project" value="UniProtKB-KW"/>
</dbReference>
<keyword evidence="5 11" id="KW-0001">2Fe-2S</keyword>
<evidence type="ECO:0000256" key="11">
    <source>
        <dbReference type="RuleBase" id="RU361237"/>
    </source>
</evidence>
<reference evidence="12 13" key="1">
    <citation type="journal article" date="2018" name="Elife">
        <title>Discovery and characterization of a prevalent human gut bacterial enzyme sufficient for the inactivation of a family of plant toxins.</title>
        <authorList>
            <person name="Koppel N."/>
            <person name="Bisanz J.E."/>
            <person name="Pandelia M.E."/>
            <person name="Turnbaugh P.J."/>
            <person name="Balskus E.P."/>
        </authorList>
    </citation>
    <scope>NUCLEOTIDE SEQUENCE [LARGE SCALE GENOMIC DNA]</scope>
    <source>
        <strain evidence="12 13">OB21 GAM 11</strain>
    </source>
</reference>
<dbReference type="InterPro" id="IPR050573">
    <property type="entry name" value="SDH/FRD_Iron-Sulfur"/>
</dbReference>
<comment type="caution">
    <text evidence="12">The sequence shown here is derived from an EMBL/GenBank/DDBJ whole genome shotgun (WGS) entry which is preliminary data.</text>
</comment>